<gene>
    <name evidence="2" type="ORF">B1756_17555</name>
</gene>
<feature type="compositionally biased region" description="Basic and acidic residues" evidence="1">
    <location>
        <begin position="93"/>
        <end position="111"/>
    </location>
</feature>
<dbReference type="Proteomes" id="UP000250088">
    <property type="component" value="Chromosome"/>
</dbReference>
<accession>A0A2Z2I2S1</accession>
<reference evidence="3" key="1">
    <citation type="submission" date="2017-02" db="EMBL/GenBank/DDBJ databases">
        <title>Natronthermophilus aegyptiacus gen. nov.,sp. nov., an aerobic, extremely halophilic alkalithermophilic archaeon isolated from the athalassohaline Wadi An Natrun, Egypt.</title>
        <authorList>
            <person name="Zhao B."/>
        </authorList>
    </citation>
    <scope>NUCLEOTIDE SEQUENCE [LARGE SCALE GENOMIC DNA]</scope>
    <source>
        <strain evidence="3">JW/NM-HA 15</strain>
    </source>
</reference>
<evidence type="ECO:0000313" key="3">
    <source>
        <dbReference type="Proteomes" id="UP000250088"/>
    </source>
</evidence>
<sequence length="124" mass="13149">MLLAGMTLDRNAVDRRRFARLLGVDGAQGSGLPVRARRRRSAATGSGGGSSIGDANGAGAARHRDEPPRSTAGGKIDGDRPSDPIPDPDGEADSDHDHGHDDDRDQDREGTRSISSRLVLRETR</sequence>
<dbReference type="AlphaFoldDB" id="A0A2Z2I2S1"/>
<evidence type="ECO:0000256" key="1">
    <source>
        <dbReference type="SAM" id="MobiDB-lite"/>
    </source>
</evidence>
<evidence type="ECO:0000313" key="2">
    <source>
        <dbReference type="EMBL" id="ARS91348.1"/>
    </source>
</evidence>
<name>A0A2Z2I2S1_9EURY</name>
<dbReference type="EMBL" id="CP019893">
    <property type="protein sequence ID" value="ARS91348.1"/>
    <property type="molecule type" value="Genomic_DNA"/>
</dbReference>
<protein>
    <submittedName>
        <fullName evidence="2">Uncharacterized protein</fullName>
    </submittedName>
</protein>
<dbReference type="KEGG" id="naj:B1756_17555"/>
<feature type="region of interest" description="Disordered" evidence="1">
    <location>
        <begin position="21"/>
        <end position="124"/>
    </location>
</feature>
<proteinExistence type="predicted"/>
<keyword evidence="3" id="KW-1185">Reference proteome</keyword>
<organism evidence="2 3">
    <name type="scientific">Natrarchaeobaculum aegyptiacum</name>
    <dbReference type="NCBI Taxonomy" id="745377"/>
    <lineage>
        <taxon>Archaea</taxon>
        <taxon>Methanobacteriati</taxon>
        <taxon>Methanobacteriota</taxon>
        <taxon>Stenosarchaea group</taxon>
        <taxon>Halobacteria</taxon>
        <taxon>Halobacteriales</taxon>
        <taxon>Natrialbaceae</taxon>
        <taxon>Natrarchaeobaculum</taxon>
    </lineage>
</organism>